<dbReference type="OrthoDB" id="2199781at2"/>
<dbReference type="EMBL" id="NGKU01000001">
    <property type="protein sequence ID" value="OTN75316.1"/>
    <property type="molecule type" value="Genomic_DNA"/>
</dbReference>
<gene>
    <name evidence="1" type="ORF">A5886_000386</name>
</gene>
<comment type="caution">
    <text evidence="1">The sequence shown here is derived from an EMBL/GenBank/DDBJ whole genome shotgun (WGS) entry which is preliminary data.</text>
</comment>
<proteinExistence type="predicted"/>
<accession>A0A242A2Q5</accession>
<evidence type="ECO:0008006" key="3">
    <source>
        <dbReference type="Google" id="ProtNLM"/>
    </source>
</evidence>
<sequence>MEKKPSPIRKLGKLIVMTSTTLLDTFFSDDADKKNQTEKMREVRRLLQEAATAKYLVVLQVKADKLGEFETVTGWIVGKTVAKEQVVLKLQNNRQQLRIIPLSQILKVSTLNTKPAAKRSMPQPKEEPVDE</sequence>
<evidence type="ECO:0000313" key="2">
    <source>
        <dbReference type="Proteomes" id="UP000195043"/>
    </source>
</evidence>
<dbReference type="STRING" id="1834191.A5886_000386"/>
<keyword evidence="2" id="KW-1185">Reference proteome</keyword>
<dbReference type="AlphaFoldDB" id="A0A242A2Q5"/>
<organism evidence="1 2">
    <name type="scientific">Candidatus Enterococcus testudinis</name>
    <dbReference type="NCBI Taxonomy" id="1834191"/>
    <lineage>
        <taxon>Bacteria</taxon>
        <taxon>Bacillati</taxon>
        <taxon>Bacillota</taxon>
        <taxon>Bacilli</taxon>
        <taxon>Lactobacillales</taxon>
        <taxon>Enterococcaceae</taxon>
        <taxon>Enterococcus</taxon>
    </lineage>
</organism>
<protein>
    <recommendedName>
        <fullName evidence="3">YolD-like protein</fullName>
    </recommendedName>
</protein>
<evidence type="ECO:0000313" key="1">
    <source>
        <dbReference type="EMBL" id="OTN75316.1"/>
    </source>
</evidence>
<dbReference type="RefSeq" id="WP_086273378.1">
    <property type="nucleotide sequence ID" value="NZ_NGKU01000001.1"/>
</dbReference>
<name>A0A242A2Q5_9ENTE</name>
<reference evidence="1 2" key="1">
    <citation type="submission" date="2017-05" db="EMBL/GenBank/DDBJ databases">
        <title>The Genome Sequence of Enterococcus sp. 8G7_MSG3316.</title>
        <authorList>
            <consortium name="The Broad Institute Genomics Platform"/>
            <consortium name="The Broad Institute Genomic Center for Infectious Diseases"/>
            <person name="Earl A."/>
            <person name="Manson A."/>
            <person name="Schwartman J."/>
            <person name="Gilmore M."/>
            <person name="Abouelleil A."/>
            <person name="Cao P."/>
            <person name="Chapman S."/>
            <person name="Cusick C."/>
            <person name="Shea T."/>
            <person name="Young S."/>
            <person name="Neafsey D."/>
            <person name="Nusbaum C."/>
            <person name="Birren B."/>
        </authorList>
    </citation>
    <scope>NUCLEOTIDE SEQUENCE [LARGE SCALE GENOMIC DNA]</scope>
    <source>
        <strain evidence="1 2">8G7_MSG3316</strain>
    </source>
</reference>
<dbReference type="Proteomes" id="UP000195043">
    <property type="component" value="Unassembled WGS sequence"/>
</dbReference>